<dbReference type="PRINTS" id="PR00413">
    <property type="entry name" value="HADHALOGNASE"/>
</dbReference>
<dbReference type="Proteomes" id="UP000476064">
    <property type="component" value="Chromosome"/>
</dbReference>
<dbReference type="NCBIfam" id="TIGR01509">
    <property type="entry name" value="HAD-SF-IA-v3"/>
    <property type="match status" value="1"/>
</dbReference>
<evidence type="ECO:0000256" key="1">
    <source>
        <dbReference type="ARBA" id="ARBA00001946"/>
    </source>
</evidence>
<dbReference type="PANTHER" id="PTHR46470:SF2">
    <property type="entry name" value="GLYCERALDEHYDE 3-PHOSPHATE PHOSPHATASE"/>
    <property type="match status" value="1"/>
</dbReference>
<sequence>MVDDYVRSFQRHCVGFSGMIAMLDTFKRQGYKLGVITNGFGDFQMGSIRGLGIEVYFDAILVSEVEGLRKPDIRIFELALQRLGVRPHEAVFVGDHPANDVEASMRAGMRGVWKEDASLGEPAGPALRIRELPELHGLIAALAEESPLPKRQSP</sequence>
<proteinExistence type="predicted"/>
<dbReference type="InterPro" id="IPR051400">
    <property type="entry name" value="HAD-like_hydrolase"/>
</dbReference>
<dbReference type="GO" id="GO:0016791">
    <property type="term" value="F:phosphatase activity"/>
    <property type="evidence" value="ECO:0007669"/>
    <property type="project" value="TreeGrafter"/>
</dbReference>
<dbReference type="SUPFAM" id="SSF56784">
    <property type="entry name" value="HAD-like"/>
    <property type="match status" value="1"/>
</dbReference>
<keyword evidence="2" id="KW-0479">Metal-binding</keyword>
<dbReference type="InterPro" id="IPR041492">
    <property type="entry name" value="HAD_2"/>
</dbReference>
<dbReference type="EMBL" id="CP048209">
    <property type="protein sequence ID" value="QHT60198.1"/>
    <property type="molecule type" value="Genomic_DNA"/>
</dbReference>
<dbReference type="NCBIfam" id="TIGR01549">
    <property type="entry name" value="HAD-SF-IA-v1"/>
    <property type="match status" value="1"/>
</dbReference>
<evidence type="ECO:0000256" key="3">
    <source>
        <dbReference type="ARBA" id="ARBA00022801"/>
    </source>
</evidence>
<dbReference type="GO" id="GO:0044281">
    <property type="term" value="P:small molecule metabolic process"/>
    <property type="evidence" value="ECO:0007669"/>
    <property type="project" value="UniProtKB-ARBA"/>
</dbReference>
<protein>
    <submittedName>
        <fullName evidence="5">HAD family hydrolase</fullName>
    </submittedName>
</protein>
<dbReference type="AlphaFoldDB" id="A0A6C0FSS6"/>
<evidence type="ECO:0000256" key="4">
    <source>
        <dbReference type="ARBA" id="ARBA00022842"/>
    </source>
</evidence>
<reference evidence="5 6" key="1">
    <citation type="submission" date="2020-01" db="EMBL/GenBank/DDBJ databases">
        <title>Paenibacillus sp. nov., isolated from tomato rhizosphere.</title>
        <authorList>
            <person name="Weon H.-Y."/>
            <person name="Lee S.A."/>
        </authorList>
    </citation>
    <scope>NUCLEOTIDE SEQUENCE [LARGE SCALE GENOMIC DNA]</scope>
    <source>
        <strain evidence="5 6">12200R-189</strain>
    </source>
</reference>
<comment type="cofactor">
    <cofactor evidence="1">
        <name>Mg(2+)</name>
        <dbReference type="ChEBI" id="CHEBI:18420"/>
    </cofactor>
</comment>
<dbReference type="InterPro" id="IPR006439">
    <property type="entry name" value="HAD-SF_hydro_IA"/>
</dbReference>
<keyword evidence="4" id="KW-0460">Magnesium</keyword>
<accession>A0A6C0FSS6</accession>
<dbReference type="GO" id="GO:0046872">
    <property type="term" value="F:metal ion binding"/>
    <property type="evidence" value="ECO:0007669"/>
    <property type="project" value="UniProtKB-KW"/>
</dbReference>
<gene>
    <name evidence="5" type="ORF">GXP70_09765</name>
</gene>
<keyword evidence="3 5" id="KW-0378">Hydrolase</keyword>
<name>A0A6C0FSS6_9BACL</name>
<evidence type="ECO:0000313" key="5">
    <source>
        <dbReference type="EMBL" id="QHT60198.1"/>
    </source>
</evidence>
<organism evidence="5 6">
    <name type="scientific">Paenibacillus lycopersici</name>
    <dbReference type="NCBI Taxonomy" id="2704462"/>
    <lineage>
        <taxon>Bacteria</taxon>
        <taxon>Bacillati</taxon>
        <taxon>Bacillota</taxon>
        <taxon>Bacilli</taxon>
        <taxon>Bacillales</taxon>
        <taxon>Paenibacillaceae</taxon>
        <taxon>Paenibacillus</taxon>
    </lineage>
</organism>
<dbReference type="Pfam" id="PF13419">
    <property type="entry name" value="HAD_2"/>
    <property type="match status" value="1"/>
</dbReference>
<dbReference type="Gene3D" id="3.40.50.1000">
    <property type="entry name" value="HAD superfamily/HAD-like"/>
    <property type="match status" value="1"/>
</dbReference>
<keyword evidence="6" id="KW-1185">Reference proteome</keyword>
<dbReference type="KEGG" id="plyc:GXP70_09765"/>
<dbReference type="InterPro" id="IPR036412">
    <property type="entry name" value="HAD-like_sf"/>
</dbReference>
<dbReference type="PANTHER" id="PTHR46470">
    <property type="entry name" value="N-ACYLNEURAMINATE-9-PHOSPHATASE"/>
    <property type="match status" value="1"/>
</dbReference>
<dbReference type="InterPro" id="IPR023214">
    <property type="entry name" value="HAD_sf"/>
</dbReference>
<evidence type="ECO:0000313" key="6">
    <source>
        <dbReference type="Proteomes" id="UP000476064"/>
    </source>
</evidence>
<dbReference type="RefSeq" id="WP_162356260.1">
    <property type="nucleotide sequence ID" value="NZ_CP048209.1"/>
</dbReference>
<evidence type="ECO:0000256" key="2">
    <source>
        <dbReference type="ARBA" id="ARBA00022723"/>
    </source>
</evidence>